<keyword evidence="3" id="KW-0732">Signal</keyword>
<reference evidence="8" key="2">
    <citation type="submission" date="2017-06" db="EMBL/GenBank/DDBJ databases">
        <title>WGS assembly of Brachypodium distachyon.</title>
        <authorList>
            <consortium name="The International Brachypodium Initiative"/>
            <person name="Lucas S."/>
            <person name="Harmon-Smith M."/>
            <person name="Lail K."/>
            <person name="Tice H."/>
            <person name="Grimwood J."/>
            <person name="Bruce D."/>
            <person name="Barry K."/>
            <person name="Shu S."/>
            <person name="Lindquist E."/>
            <person name="Wang M."/>
            <person name="Pitluck S."/>
            <person name="Vogel J.P."/>
            <person name="Garvin D.F."/>
            <person name="Mockler T.C."/>
            <person name="Schmutz J."/>
            <person name="Rokhsar D."/>
            <person name="Bevan M.W."/>
        </authorList>
    </citation>
    <scope>NUCLEOTIDE SEQUENCE</scope>
    <source>
        <strain evidence="8">Bd21</strain>
    </source>
</reference>
<comment type="subcellular location">
    <subcellularLocation>
        <location evidence="1">Endomembrane system</location>
        <topology evidence="1">Multi-pass membrane protein</topology>
    </subcellularLocation>
</comment>
<dbReference type="STRING" id="15368.A0A2K2CLZ4"/>
<evidence type="ECO:0000256" key="1">
    <source>
        <dbReference type="ARBA" id="ARBA00004127"/>
    </source>
</evidence>
<keyword evidence="10" id="KW-1185">Reference proteome</keyword>
<dbReference type="Proteomes" id="UP000008810">
    <property type="component" value="Chromosome 4"/>
</dbReference>
<dbReference type="OrthoDB" id="693611at2759"/>
<dbReference type="PANTHER" id="PTHR31769">
    <property type="entry name" value="OS07G0462200 PROTEIN-RELATED"/>
    <property type="match status" value="1"/>
</dbReference>
<accession>A0A2K2CLZ4</accession>
<dbReference type="RefSeq" id="XP_024318803.1">
    <property type="nucleotide sequence ID" value="XM_024463035.1"/>
</dbReference>
<evidence type="ECO:0000313" key="10">
    <source>
        <dbReference type="Proteomes" id="UP000008810"/>
    </source>
</evidence>
<keyword evidence="5 7" id="KW-0472">Membrane</keyword>
<proteinExistence type="inferred from homology"/>
<comment type="similarity">
    <text evidence="6">Belongs to the DESIGUAL family.</text>
</comment>
<dbReference type="Gramene" id="PNT63048">
    <property type="protein sequence ID" value="PNT63048"/>
    <property type="gene ID" value="BRADI_4g10888v3"/>
</dbReference>
<evidence type="ECO:0000313" key="9">
    <source>
        <dbReference type="EnsemblPlants" id="PNT63048"/>
    </source>
</evidence>
<evidence type="ECO:0000256" key="7">
    <source>
        <dbReference type="SAM" id="Phobius"/>
    </source>
</evidence>
<dbReference type="InterPro" id="IPR052222">
    <property type="entry name" value="DESIGUAL"/>
</dbReference>
<dbReference type="GeneID" id="112272383"/>
<evidence type="ECO:0000313" key="8">
    <source>
        <dbReference type="EMBL" id="PNT63048.1"/>
    </source>
</evidence>
<dbReference type="KEGG" id="bdi:112272383"/>
<dbReference type="EnsemblPlants" id="PNT63048">
    <property type="protein sequence ID" value="PNT63048"/>
    <property type="gene ID" value="BRADI_4g10888v3"/>
</dbReference>
<name>A0A2K2CLZ4_BRADI</name>
<evidence type="ECO:0000256" key="2">
    <source>
        <dbReference type="ARBA" id="ARBA00022692"/>
    </source>
</evidence>
<evidence type="ECO:0000256" key="6">
    <source>
        <dbReference type="ARBA" id="ARBA00029467"/>
    </source>
</evidence>
<dbReference type="AlphaFoldDB" id="A0A2K2CLZ4"/>
<evidence type="ECO:0000256" key="3">
    <source>
        <dbReference type="ARBA" id="ARBA00022729"/>
    </source>
</evidence>
<reference evidence="8 9" key="1">
    <citation type="journal article" date="2010" name="Nature">
        <title>Genome sequencing and analysis of the model grass Brachypodium distachyon.</title>
        <authorList>
            <consortium name="International Brachypodium Initiative"/>
        </authorList>
    </citation>
    <scope>NUCLEOTIDE SEQUENCE [LARGE SCALE GENOMIC DNA]</scope>
    <source>
        <strain evidence="8 9">Bd21</strain>
    </source>
</reference>
<dbReference type="EMBL" id="CM000883">
    <property type="protein sequence ID" value="PNT63048.1"/>
    <property type="molecule type" value="Genomic_DNA"/>
</dbReference>
<evidence type="ECO:0000256" key="4">
    <source>
        <dbReference type="ARBA" id="ARBA00022989"/>
    </source>
</evidence>
<reference evidence="9" key="3">
    <citation type="submission" date="2018-08" db="UniProtKB">
        <authorList>
            <consortium name="EnsemblPlants"/>
        </authorList>
    </citation>
    <scope>IDENTIFICATION</scope>
    <source>
        <strain evidence="9">cv. Bd21</strain>
    </source>
</reference>
<keyword evidence="4 7" id="KW-1133">Transmembrane helix</keyword>
<keyword evidence="2 7" id="KW-0812">Transmembrane</keyword>
<feature type="transmembrane region" description="Helical" evidence="7">
    <location>
        <begin position="76"/>
        <end position="102"/>
    </location>
</feature>
<dbReference type="InterPro" id="IPR009606">
    <property type="entry name" value="DEAL/Modifying_wall_lignin1/2"/>
</dbReference>
<gene>
    <name evidence="9" type="primary">LOC112272383</name>
    <name evidence="8" type="ORF">BRADI_4g10888v3</name>
</gene>
<organism evidence="8">
    <name type="scientific">Brachypodium distachyon</name>
    <name type="common">Purple false brome</name>
    <name type="synonym">Trachynia distachya</name>
    <dbReference type="NCBI Taxonomy" id="15368"/>
    <lineage>
        <taxon>Eukaryota</taxon>
        <taxon>Viridiplantae</taxon>
        <taxon>Streptophyta</taxon>
        <taxon>Embryophyta</taxon>
        <taxon>Tracheophyta</taxon>
        <taxon>Spermatophyta</taxon>
        <taxon>Magnoliopsida</taxon>
        <taxon>Liliopsida</taxon>
        <taxon>Poales</taxon>
        <taxon>Poaceae</taxon>
        <taxon>BOP clade</taxon>
        <taxon>Pooideae</taxon>
        <taxon>Stipodae</taxon>
        <taxon>Brachypodieae</taxon>
        <taxon>Brachypodium</taxon>
    </lineage>
</organism>
<dbReference type="Pfam" id="PF06749">
    <property type="entry name" value="DUF1218"/>
    <property type="match status" value="1"/>
</dbReference>
<protein>
    <submittedName>
        <fullName evidence="8 9">Uncharacterized protein</fullName>
    </submittedName>
</protein>
<feature type="transmembrane region" description="Helical" evidence="7">
    <location>
        <begin position="33"/>
        <end position="56"/>
    </location>
</feature>
<dbReference type="GO" id="GO:0012505">
    <property type="term" value="C:endomembrane system"/>
    <property type="evidence" value="ECO:0007669"/>
    <property type="project" value="UniProtKB-SubCell"/>
</dbReference>
<evidence type="ECO:0000256" key="5">
    <source>
        <dbReference type="ARBA" id="ARBA00023136"/>
    </source>
</evidence>
<sequence length="273" mass="29093">MGQVTVAAAGGCCGAGSCSSKLSRPETKRTEGVLCAVFSWIAAAVAFGTLVFGAAWNDNQPRDPLASFPVPACYVLLDRVFAGAAVLTLAATVLGLASYVLLRGKPAAAAAPNTGEQRAGRAPPSTYPYAPPYQQFPTQGYGAHEPSTHFPQGFGGHAPNQHVPHQGYGAHVPNLQFPPQGYGAHEPNTQFPPQGHGTHARNLQFPPQGHWAQQFHPQGHWAHAPNQQFHPQGLKVMGRTRPTSCSSLRWPLRAMNLSRTSQWTTTGVARTVP</sequence>